<keyword evidence="3" id="KW-0238">DNA-binding</keyword>
<dbReference type="GO" id="GO:0043565">
    <property type="term" value="F:sequence-specific DNA binding"/>
    <property type="evidence" value="ECO:0007669"/>
    <property type="project" value="InterPro"/>
</dbReference>
<dbReference type="PANTHER" id="PTHR31429">
    <property type="entry name" value="WRKY TRANSCRIPTION FACTOR 36-RELATED"/>
    <property type="match status" value="1"/>
</dbReference>
<evidence type="ECO:0000256" key="1">
    <source>
        <dbReference type="ARBA" id="ARBA00004123"/>
    </source>
</evidence>
<keyword evidence="4" id="KW-0804">Transcription</keyword>
<dbReference type="EMBL" id="BSYO01000038">
    <property type="protein sequence ID" value="GMH30259.1"/>
    <property type="molecule type" value="Genomic_DNA"/>
</dbReference>
<dbReference type="Gene3D" id="2.20.25.80">
    <property type="entry name" value="WRKY domain"/>
    <property type="match status" value="1"/>
</dbReference>
<feature type="compositionally biased region" description="Polar residues" evidence="6">
    <location>
        <begin position="135"/>
        <end position="144"/>
    </location>
</feature>
<dbReference type="GO" id="GO:0003700">
    <property type="term" value="F:DNA-binding transcription factor activity"/>
    <property type="evidence" value="ECO:0007669"/>
    <property type="project" value="InterPro"/>
</dbReference>
<dbReference type="Pfam" id="PF03106">
    <property type="entry name" value="WRKY"/>
    <property type="match status" value="1"/>
</dbReference>
<dbReference type="GO" id="GO:0005634">
    <property type="term" value="C:nucleus"/>
    <property type="evidence" value="ECO:0007669"/>
    <property type="project" value="UniProtKB-SubCell"/>
</dbReference>
<evidence type="ECO:0000313" key="8">
    <source>
        <dbReference type="EMBL" id="GMH30259.1"/>
    </source>
</evidence>
<evidence type="ECO:0000256" key="4">
    <source>
        <dbReference type="ARBA" id="ARBA00023163"/>
    </source>
</evidence>
<comment type="caution">
    <text evidence="8">The sequence shown here is derived from an EMBL/GenBank/DDBJ whole genome shotgun (WGS) entry which is preliminary data.</text>
</comment>
<gene>
    <name evidence="8" type="ORF">Nepgr_032102</name>
</gene>
<reference evidence="8" key="1">
    <citation type="submission" date="2023-05" db="EMBL/GenBank/DDBJ databases">
        <title>Nepenthes gracilis genome sequencing.</title>
        <authorList>
            <person name="Fukushima K."/>
        </authorList>
    </citation>
    <scope>NUCLEOTIDE SEQUENCE</scope>
    <source>
        <strain evidence="8">SING2019-196</strain>
    </source>
</reference>
<dbReference type="FunFam" id="2.20.25.80:FF:000002">
    <property type="entry name" value="probable WRKY transcription factor 31"/>
    <property type="match status" value="1"/>
</dbReference>
<comment type="subcellular location">
    <subcellularLocation>
        <location evidence="1">Nucleus</location>
    </subcellularLocation>
</comment>
<evidence type="ECO:0000256" key="6">
    <source>
        <dbReference type="SAM" id="MobiDB-lite"/>
    </source>
</evidence>
<evidence type="ECO:0000259" key="7">
    <source>
        <dbReference type="PROSITE" id="PS50811"/>
    </source>
</evidence>
<dbReference type="SMART" id="SM00774">
    <property type="entry name" value="WRKY"/>
    <property type="match status" value="1"/>
</dbReference>
<dbReference type="PANTHER" id="PTHR31429:SF106">
    <property type="entry name" value="WRKY TRANSCRIPTION FACTOR 31-RELATED"/>
    <property type="match status" value="1"/>
</dbReference>
<keyword evidence="2" id="KW-0805">Transcription regulation</keyword>
<feature type="region of interest" description="Disordered" evidence="6">
    <location>
        <begin position="114"/>
        <end position="157"/>
    </location>
</feature>
<evidence type="ECO:0000256" key="3">
    <source>
        <dbReference type="ARBA" id="ARBA00023125"/>
    </source>
</evidence>
<keyword evidence="9" id="KW-1185">Reference proteome</keyword>
<evidence type="ECO:0000313" key="9">
    <source>
        <dbReference type="Proteomes" id="UP001279734"/>
    </source>
</evidence>
<dbReference type="InterPro" id="IPR036576">
    <property type="entry name" value="WRKY_dom_sf"/>
</dbReference>
<feature type="compositionally biased region" description="Low complexity" evidence="6">
    <location>
        <begin position="524"/>
        <end position="536"/>
    </location>
</feature>
<name>A0AAD3TJH9_NEPGR</name>
<proteinExistence type="predicted"/>
<dbReference type="InterPro" id="IPR003657">
    <property type="entry name" value="WRKY_dom"/>
</dbReference>
<feature type="compositionally biased region" description="Basic and acidic residues" evidence="6">
    <location>
        <begin position="114"/>
        <end position="130"/>
    </location>
</feature>
<dbReference type="AlphaFoldDB" id="A0AAD3TJH9"/>
<dbReference type="Proteomes" id="UP001279734">
    <property type="component" value="Unassembled WGS sequence"/>
</dbReference>
<evidence type="ECO:0000256" key="5">
    <source>
        <dbReference type="ARBA" id="ARBA00023242"/>
    </source>
</evidence>
<keyword evidence="5" id="KW-0539">Nucleus</keyword>
<evidence type="ECO:0000256" key="2">
    <source>
        <dbReference type="ARBA" id="ARBA00023015"/>
    </source>
</evidence>
<feature type="domain" description="WRKY" evidence="7">
    <location>
        <begin position="333"/>
        <end position="399"/>
    </location>
</feature>
<organism evidence="8 9">
    <name type="scientific">Nepenthes gracilis</name>
    <name type="common">Slender pitcher plant</name>
    <dbReference type="NCBI Taxonomy" id="150966"/>
    <lineage>
        <taxon>Eukaryota</taxon>
        <taxon>Viridiplantae</taxon>
        <taxon>Streptophyta</taxon>
        <taxon>Embryophyta</taxon>
        <taxon>Tracheophyta</taxon>
        <taxon>Spermatophyta</taxon>
        <taxon>Magnoliopsida</taxon>
        <taxon>eudicotyledons</taxon>
        <taxon>Gunneridae</taxon>
        <taxon>Pentapetalae</taxon>
        <taxon>Caryophyllales</taxon>
        <taxon>Nepenthaceae</taxon>
        <taxon>Nepenthes</taxon>
    </lineage>
</organism>
<sequence length="719" mass="78362">MEKANGLAVESDLSIGFFGIQQNKLTANSFQRLITRRKNAIDSEQMNGSYCSDKRMFWGTEFPANLNRREDAAAGKEVAAEDEVDRVVDFFSEHRKTARDDRLAAVDEDDHHVMENSHDHQSVPKTDPDTGLHLLTTNARSDQSTVDDEFSSDAEDKRAKNELTLLQTEIQTMNAENQRLKGMLSQVSSSYTALQMHLRALMQKKQEANNTKEHEVVQVEAQDKKHEQLDNILPRQFVDSECPNGGMAVTQESSKTSSNKRTLGCLGLPGDINETAAFNNEKDGKVIRIEKSSGLENPGWNPNKVLDLKNPNAMDQTTESTMKKARVLVRTRSESPMISDGCHWRKYGQKMAKGNPCPRAYYRCTMAVGCPVRKHVQRCANDRSILMTTYEGSHNHPLPPAAMAMASTTAAAANMLLSGSISSADGIMNPNFLARTILPCSSSMATISASAPFPTVTLDLTHQQNVPYASQLPYNFGSLPHNFGSLAHQSQLPQILGQALINQSTFSGPQRSQEQPQGPPQPPQLHQSQHASHADTLSAATAAIASDPNFTAALAAAISSILSGSHPNCATAAATTTNSAAATAIAVMGRSAPGSSNLAPVIGLLVSRGAIGEPMDLHPTINNLWQPETQSSRTNRARKKPLHVLEHSDQYASDHSPWAPVRERRLSGATKRRNEWTPNGSAAACAWNSLVLVLLGAIITATKFWNSEGFWSSVRLRTG</sequence>
<protein>
    <recommendedName>
        <fullName evidence="7">WRKY domain-containing protein</fullName>
    </recommendedName>
</protein>
<dbReference type="SUPFAM" id="SSF118290">
    <property type="entry name" value="WRKY DNA-binding domain"/>
    <property type="match status" value="1"/>
</dbReference>
<dbReference type="PROSITE" id="PS50811">
    <property type="entry name" value="WRKY"/>
    <property type="match status" value="1"/>
</dbReference>
<dbReference type="InterPro" id="IPR044810">
    <property type="entry name" value="WRKY_plant"/>
</dbReference>
<feature type="region of interest" description="Disordered" evidence="6">
    <location>
        <begin position="505"/>
        <end position="536"/>
    </location>
</feature>
<accession>A0AAD3TJH9</accession>